<evidence type="ECO:0000256" key="1">
    <source>
        <dbReference type="SAM" id="Phobius"/>
    </source>
</evidence>
<name>A0ABD1BWW9_CARAN</name>
<reference evidence="2 3" key="1">
    <citation type="submission" date="2024-04" db="EMBL/GenBank/DDBJ databases">
        <title>Genome assembly C_amara_ONT_v2.</title>
        <authorList>
            <person name="Yant L."/>
            <person name="Moore C."/>
            <person name="Slenker M."/>
        </authorList>
    </citation>
    <scope>NUCLEOTIDE SEQUENCE [LARGE SCALE GENOMIC DNA]</scope>
    <source>
        <tissue evidence="2">Leaf</tissue>
    </source>
</reference>
<protein>
    <submittedName>
        <fullName evidence="2">Uncharacterized protein</fullName>
    </submittedName>
</protein>
<dbReference type="EMBL" id="JBANAX010000123">
    <property type="protein sequence ID" value="KAL1221620.1"/>
    <property type="molecule type" value="Genomic_DNA"/>
</dbReference>
<proteinExistence type="predicted"/>
<dbReference type="Proteomes" id="UP001558713">
    <property type="component" value="Unassembled WGS sequence"/>
</dbReference>
<organism evidence="2 3">
    <name type="scientific">Cardamine amara subsp. amara</name>
    <dbReference type="NCBI Taxonomy" id="228776"/>
    <lineage>
        <taxon>Eukaryota</taxon>
        <taxon>Viridiplantae</taxon>
        <taxon>Streptophyta</taxon>
        <taxon>Embryophyta</taxon>
        <taxon>Tracheophyta</taxon>
        <taxon>Spermatophyta</taxon>
        <taxon>Magnoliopsida</taxon>
        <taxon>eudicotyledons</taxon>
        <taxon>Gunneridae</taxon>
        <taxon>Pentapetalae</taxon>
        <taxon>rosids</taxon>
        <taxon>malvids</taxon>
        <taxon>Brassicales</taxon>
        <taxon>Brassicaceae</taxon>
        <taxon>Cardamineae</taxon>
        <taxon>Cardamine</taxon>
    </lineage>
</organism>
<keyword evidence="1" id="KW-0812">Transmembrane</keyword>
<comment type="caution">
    <text evidence="2">The sequence shown here is derived from an EMBL/GenBank/DDBJ whole genome shotgun (WGS) entry which is preliminary data.</text>
</comment>
<gene>
    <name evidence="2" type="ORF">V5N11_026234</name>
</gene>
<sequence length="691" mass="78135">MSSKTMNMLEGLVKDTTFKWLLGKQSSFDQEIEEMGRSPSAGSNWIPELSPIANVVVRRCSKILGVSANELRDSFKQEAFESLKQPSLFARNFLEYCCFSALSLSVGVTGHLADKKFRRLTFDMMVVWEVPAVASQALLSVDEDATVSLEAFSRIAPAVPIIADVIICENLFEMLTSSTGGRLHFSVYDKYLYGLERAIKKMRTQSESSLLSGVRSKREKILEIDGTVTTQPVLEHVGISTWPGRLILTDHSLYFEAFKVVSYDKPKRYDLSEDLKQIVKPELTGPWGTRLFDKAVSYKSISLSEPVVMEFPELKVHTRRDYWLTIIREVLYVRRYINKYKITGLARDEALSKAVLGVIRVQAIQELSLTNSMRYENILPFNLCDQLPGGDLILETLAEMSASRELHRSNKAKDTGTLHSSASDLVLQLGSVFGGSSPRSRTSETSSLVVGEVVVGDVNPLERAVKESRKNYEKVVLAQETINGVKMEGIDTNLAVMKELMLPIIETGNWIVSVVYWDDPMKSIFFCLFSTFIIWRGLVVYVFALASLFSAIFMVLTRCFRREKLMIELKVTAPPPMNTVEQLLALQNGISELEQIIQDGNIVLLKFRALLFSLFPQASEKFAVVMLVAAMLMAFAPGRYLLLVVFVELFTRYSPPRRVSTERLMRRLREWWFSIPAAPVVLQHEKIEKKK</sequence>
<keyword evidence="3" id="KW-1185">Reference proteome</keyword>
<evidence type="ECO:0000313" key="2">
    <source>
        <dbReference type="EMBL" id="KAL1221620.1"/>
    </source>
</evidence>
<dbReference type="InterPro" id="IPR006927">
    <property type="entry name" value="DUF639"/>
</dbReference>
<feature type="transmembrane region" description="Helical" evidence="1">
    <location>
        <begin position="523"/>
        <end position="556"/>
    </location>
</feature>
<dbReference type="PANTHER" id="PTHR31860">
    <property type="entry name" value="HEAT-INDUCIBLE TRANSCRIPTION REPRESSOR (DUF639)-RELATED"/>
    <property type="match status" value="1"/>
</dbReference>
<evidence type="ECO:0000313" key="3">
    <source>
        <dbReference type="Proteomes" id="UP001558713"/>
    </source>
</evidence>
<dbReference type="PANTHER" id="PTHR31860:SF9">
    <property type="entry name" value="HEAT-INDUCIBLE TRANSCRIPTION REPRESSOR (DUF639)"/>
    <property type="match status" value="1"/>
</dbReference>
<dbReference type="AlphaFoldDB" id="A0ABD1BWW9"/>
<keyword evidence="1" id="KW-1133">Transmembrane helix</keyword>
<feature type="transmembrane region" description="Helical" evidence="1">
    <location>
        <begin position="622"/>
        <end position="647"/>
    </location>
</feature>
<keyword evidence="1" id="KW-0472">Membrane</keyword>
<dbReference type="Pfam" id="PF04842">
    <property type="entry name" value="DUF639"/>
    <property type="match status" value="1"/>
</dbReference>
<accession>A0ABD1BWW9</accession>